<proteinExistence type="predicted"/>
<comment type="caution">
    <text evidence="2">The sequence shown here is derived from an EMBL/GenBank/DDBJ whole genome shotgun (WGS) entry which is preliminary data.</text>
</comment>
<reference evidence="2 3" key="1">
    <citation type="submission" date="2019-03" db="EMBL/GenBank/DDBJ databases">
        <title>Single cell metagenomics reveals metabolic interactions within the superorganism composed of flagellate Streblomastix strix and complex community of Bacteroidetes bacteria on its surface.</title>
        <authorList>
            <person name="Treitli S.C."/>
            <person name="Kolisko M."/>
            <person name="Husnik F."/>
            <person name="Keeling P."/>
            <person name="Hampl V."/>
        </authorList>
    </citation>
    <scope>NUCLEOTIDE SEQUENCE [LARGE SCALE GENOMIC DNA]</scope>
    <source>
        <strain evidence="2">ST1C</strain>
    </source>
</reference>
<organism evidence="2 3">
    <name type="scientific">Streblomastix strix</name>
    <dbReference type="NCBI Taxonomy" id="222440"/>
    <lineage>
        <taxon>Eukaryota</taxon>
        <taxon>Metamonada</taxon>
        <taxon>Preaxostyla</taxon>
        <taxon>Oxymonadida</taxon>
        <taxon>Streblomastigidae</taxon>
        <taxon>Streblomastix</taxon>
    </lineage>
</organism>
<protein>
    <submittedName>
        <fullName evidence="2">Uncharacterized protein</fullName>
    </submittedName>
</protein>
<dbReference type="AlphaFoldDB" id="A0A5J4X9C6"/>
<keyword evidence="1" id="KW-0175">Coiled coil</keyword>
<dbReference type="Proteomes" id="UP000324800">
    <property type="component" value="Unassembled WGS sequence"/>
</dbReference>
<sequence length="205" mass="23135">MNKCDIHFELIDGTPVLVELKVSYCQDIVNITLGANKQVHDRACPRGAQHVVESKLVPQTFKNDGSVIKNNIDKDLIIDLSEDSNSDYSEWSNFEDEIDLTQNNEPTQTGDVNEEIEGLEANDEMLKDEIDLTQDNEPTQTGDVNEEIEGLEANNEMLKDEIDLTQESTISNIIQFDNSDLNIIEQVGALMKMENKYVKNELDSL</sequence>
<name>A0A5J4X9C6_9EUKA</name>
<evidence type="ECO:0000313" key="3">
    <source>
        <dbReference type="Proteomes" id="UP000324800"/>
    </source>
</evidence>
<accession>A0A5J4X9C6</accession>
<feature type="coiled-coil region" evidence="1">
    <location>
        <begin position="116"/>
        <end position="168"/>
    </location>
</feature>
<evidence type="ECO:0000256" key="1">
    <source>
        <dbReference type="SAM" id="Coils"/>
    </source>
</evidence>
<evidence type="ECO:0000313" key="2">
    <source>
        <dbReference type="EMBL" id="KAA6403416.1"/>
    </source>
</evidence>
<dbReference type="EMBL" id="SNRW01000103">
    <property type="protein sequence ID" value="KAA6403416.1"/>
    <property type="molecule type" value="Genomic_DNA"/>
</dbReference>
<gene>
    <name evidence="2" type="ORF">EZS28_001063</name>
</gene>